<dbReference type="EMBL" id="JBBPBN010000403">
    <property type="protein sequence ID" value="KAK8487300.1"/>
    <property type="molecule type" value="Genomic_DNA"/>
</dbReference>
<reference evidence="2 3" key="1">
    <citation type="journal article" date="2024" name="G3 (Bethesda)">
        <title>Genome assembly of Hibiscus sabdariffa L. provides insights into metabolisms of medicinal natural products.</title>
        <authorList>
            <person name="Kim T."/>
        </authorList>
    </citation>
    <scope>NUCLEOTIDE SEQUENCE [LARGE SCALE GENOMIC DNA]</scope>
    <source>
        <strain evidence="2">TK-2024</strain>
        <tissue evidence="2">Old leaves</tissue>
    </source>
</reference>
<proteinExistence type="predicted"/>
<evidence type="ECO:0000313" key="2">
    <source>
        <dbReference type="EMBL" id="KAK8487300.1"/>
    </source>
</evidence>
<feature type="region of interest" description="Disordered" evidence="1">
    <location>
        <begin position="50"/>
        <end position="80"/>
    </location>
</feature>
<feature type="compositionally biased region" description="Low complexity" evidence="1">
    <location>
        <begin position="65"/>
        <end position="79"/>
    </location>
</feature>
<sequence>METLCSAGQVDDRLQTWGLNNVTIKDLGGSRFIIEVQVDELEHTFHPKQSTVPLQSKDKQRVEYSSESSSDSFSGSDLSTAHANGSRINYFEEDEMAKAICLEKGSLSNAFSAELNVERALGEKLFLENLQSEEMLSFNNMENSNPNQFSNETVCSNLNDYHVEACGPFTQLGCQVVS</sequence>
<organism evidence="2 3">
    <name type="scientific">Hibiscus sabdariffa</name>
    <name type="common">roselle</name>
    <dbReference type="NCBI Taxonomy" id="183260"/>
    <lineage>
        <taxon>Eukaryota</taxon>
        <taxon>Viridiplantae</taxon>
        <taxon>Streptophyta</taxon>
        <taxon>Embryophyta</taxon>
        <taxon>Tracheophyta</taxon>
        <taxon>Spermatophyta</taxon>
        <taxon>Magnoliopsida</taxon>
        <taxon>eudicotyledons</taxon>
        <taxon>Gunneridae</taxon>
        <taxon>Pentapetalae</taxon>
        <taxon>rosids</taxon>
        <taxon>malvids</taxon>
        <taxon>Malvales</taxon>
        <taxon>Malvaceae</taxon>
        <taxon>Malvoideae</taxon>
        <taxon>Hibiscus</taxon>
    </lineage>
</organism>
<dbReference type="Proteomes" id="UP001396334">
    <property type="component" value="Unassembled WGS sequence"/>
</dbReference>
<gene>
    <name evidence="2" type="ORF">V6N11_012803</name>
</gene>
<evidence type="ECO:0000313" key="3">
    <source>
        <dbReference type="Proteomes" id="UP001396334"/>
    </source>
</evidence>
<protein>
    <submittedName>
        <fullName evidence="2">Uncharacterized protein</fullName>
    </submittedName>
</protein>
<evidence type="ECO:0000256" key="1">
    <source>
        <dbReference type="SAM" id="MobiDB-lite"/>
    </source>
</evidence>
<name>A0ABR2A2S9_9ROSI</name>
<keyword evidence="3" id="KW-1185">Reference proteome</keyword>
<accession>A0ABR2A2S9</accession>
<comment type="caution">
    <text evidence="2">The sequence shown here is derived from an EMBL/GenBank/DDBJ whole genome shotgun (WGS) entry which is preliminary data.</text>
</comment>